<organism evidence="1 2">
    <name type="scientific">Desulfobaculum xiamenense</name>
    <dbReference type="NCBI Taxonomy" id="995050"/>
    <lineage>
        <taxon>Bacteria</taxon>
        <taxon>Pseudomonadati</taxon>
        <taxon>Thermodesulfobacteriota</taxon>
        <taxon>Desulfovibrionia</taxon>
        <taxon>Desulfovibrionales</taxon>
        <taxon>Desulfovibrionaceae</taxon>
        <taxon>Desulfobaculum</taxon>
    </lineage>
</organism>
<proteinExistence type="predicted"/>
<dbReference type="Proteomes" id="UP000580856">
    <property type="component" value="Unassembled WGS sequence"/>
</dbReference>
<dbReference type="AlphaFoldDB" id="A0A846QIU9"/>
<dbReference type="Pfam" id="PF10719">
    <property type="entry name" value="ComFB"/>
    <property type="match status" value="1"/>
</dbReference>
<evidence type="ECO:0000313" key="1">
    <source>
        <dbReference type="EMBL" id="NJB68796.1"/>
    </source>
</evidence>
<reference evidence="1 2" key="1">
    <citation type="submission" date="2020-03" db="EMBL/GenBank/DDBJ databases">
        <title>Genomic Encyclopedia of Type Strains, Phase IV (KMG-IV): sequencing the most valuable type-strain genomes for metagenomic binning, comparative biology and taxonomic classification.</title>
        <authorList>
            <person name="Goeker M."/>
        </authorList>
    </citation>
    <scope>NUCLEOTIDE SEQUENCE [LARGE SCALE GENOMIC DNA]</scope>
    <source>
        <strain evidence="1 2">DSM 24233</strain>
    </source>
</reference>
<evidence type="ECO:0000313" key="2">
    <source>
        <dbReference type="Proteomes" id="UP000580856"/>
    </source>
</evidence>
<comment type="caution">
    <text evidence="1">The sequence shown here is derived from an EMBL/GenBank/DDBJ whole genome shotgun (WGS) entry which is preliminary data.</text>
</comment>
<sequence>MDKKLQDIADSLVVNGMALYHVRNRNEKRVAECMERLLAEVPDFAPTTIDIEDIYALSLNNLPPRYVQRGSIVLREPVRPDQVEQTVREAIETVRTRPNYEA</sequence>
<gene>
    <name evidence="1" type="ORF">GGQ74_002469</name>
</gene>
<accession>A0A846QIU9</accession>
<dbReference type="EMBL" id="JAATJA010000002">
    <property type="protein sequence ID" value="NJB68796.1"/>
    <property type="molecule type" value="Genomic_DNA"/>
</dbReference>
<protein>
    <recommendedName>
        <fullName evidence="3">Late competence development protein ComFB</fullName>
    </recommendedName>
</protein>
<name>A0A846QIU9_9BACT</name>
<evidence type="ECO:0008006" key="3">
    <source>
        <dbReference type="Google" id="ProtNLM"/>
    </source>
</evidence>
<dbReference type="RefSeq" id="WP_167941834.1">
    <property type="nucleotide sequence ID" value="NZ_JAATJA010000002.1"/>
</dbReference>
<keyword evidence="2" id="KW-1185">Reference proteome</keyword>
<dbReference type="InterPro" id="IPR019657">
    <property type="entry name" value="ComFB"/>
</dbReference>